<dbReference type="Proteomes" id="UP000663828">
    <property type="component" value="Unassembled WGS sequence"/>
</dbReference>
<dbReference type="PANTHER" id="PTHR34814">
    <property type="entry name" value="NITROSOGUANIDINE RESISTANCE PROTEIN SNG1"/>
    <property type="match status" value="1"/>
</dbReference>
<evidence type="ECO:0000313" key="3">
    <source>
        <dbReference type="EMBL" id="CAF1622071.1"/>
    </source>
</evidence>
<dbReference type="GO" id="GO:0016020">
    <property type="term" value="C:membrane"/>
    <property type="evidence" value="ECO:0007669"/>
    <property type="project" value="TreeGrafter"/>
</dbReference>
<comment type="caution">
    <text evidence="3">The sequence shown here is derived from an EMBL/GenBank/DDBJ whole genome shotgun (WGS) entry which is preliminary data.</text>
</comment>
<dbReference type="Pfam" id="PF12051">
    <property type="entry name" value="DUF3533"/>
    <property type="match status" value="1"/>
</dbReference>
<keyword evidence="1" id="KW-1133">Transmembrane helix</keyword>
<name>A0A816CDQ7_ADIRI</name>
<feature type="transmembrane region" description="Helical" evidence="1">
    <location>
        <begin position="68"/>
        <end position="87"/>
    </location>
</feature>
<evidence type="ECO:0000259" key="2">
    <source>
        <dbReference type="Pfam" id="PF12051"/>
    </source>
</evidence>
<dbReference type="EMBL" id="CAJNOR010007716">
    <property type="protein sequence ID" value="CAF1622071.1"/>
    <property type="molecule type" value="Genomic_DNA"/>
</dbReference>
<keyword evidence="1" id="KW-0472">Membrane</keyword>
<accession>A0A816CDQ7</accession>
<feature type="transmembrane region" description="Helical" evidence="1">
    <location>
        <begin position="43"/>
        <end position="62"/>
    </location>
</feature>
<protein>
    <recommendedName>
        <fullName evidence="2">DUF3533 domain-containing protein</fullName>
    </recommendedName>
</protein>
<organism evidence="3 4">
    <name type="scientific">Adineta ricciae</name>
    <name type="common">Rotifer</name>
    <dbReference type="NCBI Taxonomy" id="249248"/>
    <lineage>
        <taxon>Eukaryota</taxon>
        <taxon>Metazoa</taxon>
        <taxon>Spiralia</taxon>
        <taxon>Gnathifera</taxon>
        <taxon>Rotifera</taxon>
        <taxon>Eurotatoria</taxon>
        <taxon>Bdelloidea</taxon>
        <taxon>Adinetida</taxon>
        <taxon>Adinetidae</taxon>
        <taxon>Adineta</taxon>
    </lineage>
</organism>
<dbReference type="InterPro" id="IPR022703">
    <property type="entry name" value="DUF3533"/>
</dbReference>
<keyword evidence="4" id="KW-1185">Reference proteome</keyword>
<feature type="transmembrane region" description="Helical" evidence="1">
    <location>
        <begin position="12"/>
        <end position="31"/>
    </location>
</feature>
<dbReference type="InterPro" id="IPR053001">
    <property type="entry name" value="MNNG_permease-like"/>
</dbReference>
<proteinExistence type="predicted"/>
<gene>
    <name evidence="3" type="ORF">XAT740_LOCUS50380</name>
</gene>
<evidence type="ECO:0000256" key="1">
    <source>
        <dbReference type="SAM" id="Phobius"/>
    </source>
</evidence>
<keyword evidence="1" id="KW-0812">Transmembrane</keyword>
<dbReference type="AlphaFoldDB" id="A0A816CDQ7"/>
<dbReference type="PANTHER" id="PTHR34814:SF1">
    <property type="entry name" value="NITROSOGUANIDINE RESISTANCE PROTEIN SNG1"/>
    <property type="match status" value="1"/>
</dbReference>
<evidence type="ECO:0000313" key="4">
    <source>
        <dbReference type="Proteomes" id="UP000663828"/>
    </source>
</evidence>
<feature type="transmembrane region" description="Helical" evidence="1">
    <location>
        <begin position="120"/>
        <end position="140"/>
    </location>
</feature>
<reference evidence="3" key="1">
    <citation type="submission" date="2021-02" db="EMBL/GenBank/DDBJ databases">
        <authorList>
            <person name="Nowell W R."/>
        </authorList>
    </citation>
    <scope>NUCLEOTIDE SEQUENCE</scope>
</reference>
<sequence length="150" mass="17051">MAVDDAMKSVSPFAFIISLIYSLIVLWFFGIHSGSLFMRYWMFNWLSIMVFGMIVFLFTINLGVLGNSLLTVFVVLLLASATFQLALELSPTFYRYGYGLPLYHIVNGARHLLFNSYSNFGLNIGVLVAYFAAFWILALVTSADWLRINF</sequence>
<feature type="domain" description="DUF3533" evidence="2">
    <location>
        <begin position="14"/>
        <end position="135"/>
    </location>
</feature>